<dbReference type="GO" id="GO:0016020">
    <property type="term" value="C:membrane"/>
    <property type="evidence" value="ECO:0007669"/>
    <property type="project" value="InterPro"/>
</dbReference>
<keyword evidence="3" id="KW-0597">Phosphoprotein</keyword>
<dbReference type="CDD" id="cd16917">
    <property type="entry name" value="HATPase_UhpB-NarQ-NarX-like"/>
    <property type="match status" value="1"/>
</dbReference>
<dbReference type="InterPro" id="IPR011712">
    <property type="entry name" value="Sig_transdc_His_kin_sub3_dim/P"/>
</dbReference>
<gene>
    <name evidence="11" type="ORF">IPP15_05790</name>
</gene>
<keyword evidence="7" id="KW-0067">ATP-binding</keyword>
<dbReference type="PANTHER" id="PTHR24421:SF10">
    <property type="entry name" value="NITRATE_NITRITE SENSOR PROTEIN NARQ"/>
    <property type="match status" value="1"/>
</dbReference>
<dbReference type="GO" id="GO:0000155">
    <property type="term" value="F:phosphorelay sensor kinase activity"/>
    <property type="evidence" value="ECO:0007669"/>
    <property type="project" value="InterPro"/>
</dbReference>
<dbReference type="InterPro" id="IPR005467">
    <property type="entry name" value="His_kinase_dom"/>
</dbReference>
<dbReference type="InterPro" id="IPR003594">
    <property type="entry name" value="HATPase_dom"/>
</dbReference>
<dbReference type="InterPro" id="IPR011990">
    <property type="entry name" value="TPR-like_helical_dom_sf"/>
</dbReference>
<reference evidence="11 12" key="1">
    <citation type="submission" date="2020-10" db="EMBL/GenBank/DDBJ databases">
        <title>Connecting structure to function with the recovery of over 1000 high-quality activated sludge metagenome-assembled genomes encoding full-length rRNA genes using long-read sequencing.</title>
        <authorList>
            <person name="Singleton C.M."/>
            <person name="Petriglieri F."/>
            <person name="Kristensen J.M."/>
            <person name="Kirkegaard R.H."/>
            <person name="Michaelsen T.Y."/>
            <person name="Andersen M.H."/>
            <person name="Karst S.M."/>
            <person name="Dueholm M.S."/>
            <person name="Nielsen P.H."/>
            <person name="Albertsen M."/>
        </authorList>
    </citation>
    <scope>NUCLEOTIDE SEQUENCE [LARGE SCALE GENOMIC DNA]</scope>
    <source>
        <strain evidence="11">Ribe_18-Q3-R11-54_MAXAC.273</strain>
    </source>
</reference>
<evidence type="ECO:0000256" key="2">
    <source>
        <dbReference type="ARBA" id="ARBA00012438"/>
    </source>
</evidence>
<evidence type="ECO:0000256" key="8">
    <source>
        <dbReference type="ARBA" id="ARBA00023012"/>
    </source>
</evidence>
<dbReference type="GO" id="GO:0005524">
    <property type="term" value="F:ATP binding"/>
    <property type="evidence" value="ECO:0007669"/>
    <property type="project" value="UniProtKB-KW"/>
</dbReference>
<dbReference type="PANTHER" id="PTHR24421">
    <property type="entry name" value="NITRATE/NITRITE SENSOR PROTEIN NARX-RELATED"/>
    <property type="match status" value="1"/>
</dbReference>
<dbReference type="Gene3D" id="1.25.40.10">
    <property type="entry name" value="Tetratricopeptide repeat domain"/>
    <property type="match status" value="2"/>
</dbReference>
<sequence length="607" mass="69518">MKKPIYISVILLFNLIYIDCLRSQGIDSMMGMLRRTHHMPSSPQKDSALVYQYNYLAEGYSGQNDSLALRYIDSIKQKLTNPVWNKTEGLYLRAIGKYHDRRGEFKEALSFYTQAIESLEKNGDQSELVAYAYILKAFVLNNNGLIDECNKTLEQIRPLAEKLDNKNYLAWILDAYGDHLFYSAFGHQNFQKALEYYLQVEALLPHVKSIQIKADNAHGIGGCYLRLGNEKKALEYNNLALDIAKKNNLKAVIFSVYGDMADVYEEKGNFNEAIRYRILSLDYAKQSKWIEFEGRAERNAAYTYKNAGDYKNALFHFERMNVIEDSLARFEVQSRYHELEVKFESGKKDLEIQQLKAENLKLILYVLGALLLGGLLFLIYYQKTNKKLLQHNAALFEKNIEIQMALTEGQNIERKRMAIELHDNINAKIAAAKWILETINTPDKSNEEQDVINRLVDTMSDIYEDVRFISHNLVPKDIENKNLGEIFSQLIENLNHNQKIRFTCSLYGTDPGMNNPLKLQCYAMTMELINNIIRHSGCHNATITLHFANDQLMLRAEDDGIGFDPDTIKTGTGLKNLASRILSVNGNMKIANGKNQGTSITIFIPLV</sequence>
<dbReference type="SUPFAM" id="SSF48452">
    <property type="entry name" value="TPR-like"/>
    <property type="match status" value="1"/>
</dbReference>
<evidence type="ECO:0000256" key="6">
    <source>
        <dbReference type="ARBA" id="ARBA00022777"/>
    </source>
</evidence>
<dbReference type="AlphaFoldDB" id="A0A9D7XPE0"/>
<dbReference type="Pfam" id="PF02518">
    <property type="entry name" value="HATPase_c"/>
    <property type="match status" value="1"/>
</dbReference>
<evidence type="ECO:0000256" key="7">
    <source>
        <dbReference type="ARBA" id="ARBA00022840"/>
    </source>
</evidence>
<feature type="domain" description="Histidine kinase" evidence="10">
    <location>
        <begin position="416"/>
        <end position="607"/>
    </location>
</feature>
<dbReference type="SMART" id="SM00028">
    <property type="entry name" value="TPR"/>
    <property type="match status" value="4"/>
</dbReference>
<comment type="catalytic activity">
    <reaction evidence="1">
        <text>ATP + protein L-histidine = ADP + protein N-phospho-L-histidine.</text>
        <dbReference type="EC" id="2.7.13.3"/>
    </reaction>
</comment>
<evidence type="ECO:0000313" key="12">
    <source>
        <dbReference type="Proteomes" id="UP000808337"/>
    </source>
</evidence>
<protein>
    <recommendedName>
        <fullName evidence="2">histidine kinase</fullName>
        <ecNumber evidence="2">2.7.13.3</ecNumber>
    </recommendedName>
</protein>
<dbReference type="Proteomes" id="UP000808337">
    <property type="component" value="Unassembled WGS sequence"/>
</dbReference>
<keyword evidence="4" id="KW-0808">Transferase</keyword>
<dbReference type="EC" id="2.7.13.3" evidence="2"/>
<comment type="caution">
    <text evidence="11">The sequence shown here is derived from an EMBL/GenBank/DDBJ whole genome shotgun (WGS) entry which is preliminary data.</text>
</comment>
<dbReference type="Gene3D" id="3.30.565.10">
    <property type="entry name" value="Histidine kinase-like ATPase, C-terminal domain"/>
    <property type="match status" value="1"/>
</dbReference>
<evidence type="ECO:0000256" key="5">
    <source>
        <dbReference type="ARBA" id="ARBA00022741"/>
    </source>
</evidence>
<organism evidence="11 12">
    <name type="scientific">Candidatus Opimibacter skivensis</name>
    <dbReference type="NCBI Taxonomy" id="2982028"/>
    <lineage>
        <taxon>Bacteria</taxon>
        <taxon>Pseudomonadati</taxon>
        <taxon>Bacteroidota</taxon>
        <taxon>Saprospiria</taxon>
        <taxon>Saprospirales</taxon>
        <taxon>Saprospiraceae</taxon>
        <taxon>Candidatus Opimibacter</taxon>
    </lineage>
</organism>
<dbReference type="GO" id="GO:0046983">
    <property type="term" value="F:protein dimerization activity"/>
    <property type="evidence" value="ECO:0007669"/>
    <property type="project" value="InterPro"/>
</dbReference>
<keyword evidence="5" id="KW-0547">Nucleotide-binding</keyword>
<keyword evidence="8" id="KW-0902">Two-component regulatory system</keyword>
<name>A0A9D7XPE0_9BACT</name>
<keyword evidence="6" id="KW-0418">Kinase</keyword>
<accession>A0A9D7XPE0</accession>
<evidence type="ECO:0000256" key="9">
    <source>
        <dbReference type="SAM" id="Phobius"/>
    </source>
</evidence>
<keyword evidence="9" id="KW-1133">Transmembrane helix</keyword>
<keyword evidence="9" id="KW-0472">Membrane</keyword>
<evidence type="ECO:0000259" key="10">
    <source>
        <dbReference type="PROSITE" id="PS50109"/>
    </source>
</evidence>
<dbReference type="InterPro" id="IPR036890">
    <property type="entry name" value="HATPase_C_sf"/>
</dbReference>
<evidence type="ECO:0000313" key="11">
    <source>
        <dbReference type="EMBL" id="MBK9981926.1"/>
    </source>
</evidence>
<evidence type="ECO:0000256" key="4">
    <source>
        <dbReference type="ARBA" id="ARBA00022679"/>
    </source>
</evidence>
<proteinExistence type="predicted"/>
<feature type="transmembrane region" description="Helical" evidence="9">
    <location>
        <begin position="362"/>
        <end position="381"/>
    </location>
</feature>
<dbReference type="SUPFAM" id="SSF55874">
    <property type="entry name" value="ATPase domain of HSP90 chaperone/DNA topoisomerase II/histidine kinase"/>
    <property type="match status" value="1"/>
</dbReference>
<evidence type="ECO:0000256" key="3">
    <source>
        <dbReference type="ARBA" id="ARBA00022553"/>
    </source>
</evidence>
<keyword evidence="9" id="KW-0812">Transmembrane</keyword>
<dbReference type="Pfam" id="PF07730">
    <property type="entry name" value="HisKA_3"/>
    <property type="match status" value="1"/>
</dbReference>
<dbReference type="InterPro" id="IPR050482">
    <property type="entry name" value="Sensor_HK_TwoCompSys"/>
</dbReference>
<evidence type="ECO:0000256" key="1">
    <source>
        <dbReference type="ARBA" id="ARBA00000085"/>
    </source>
</evidence>
<dbReference type="PROSITE" id="PS50109">
    <property type="entry name" value="HIS_KIN"/>
    <property type="match status" value="1"/>
</dbReference>
<dbReference type="InterPro" id="IPR019734">
    <property type="entry name" value="TPR_rpt"/>
</dbReference>
<dbReference type="EMBL" id="JADKGY010000001">
    <property type="protein sequence ID" value="MBK9981926.1"/>
    <property type="molecule type" value="Genomic_DNA"/>
</dbReference>